<name>A0ABS7W644_STROV</name>
<keyword evidence="4" id="KW-1185">Reference proteome</keyword>
<dbReference type="Proteomes" id="UP000758701">
    <property type="component" value="Unassembled WGS sequence"/>
</dbReference>
<dbReference type="Pfam" id="PF13699">
    <property type="entry name" value="eCIS_core"/>
    <property type="match status" value="1"/>
</dbReference>
<accession>A0ABS7W644</accession>
<evidence type="ECO:0000259" key="2">
    <source>
        <dbReference type="Pfam" id="PF13699"/>
    </source>
</evidence>
<dbReference type="EMBL" id="JAHSTP010000007">
    <property type="protein sequence ID" value="MBZ6153434.1"/>
    <property type="molecule type" value="Genomic_DNA"/>
</dbReference>
<feature type="domain" description="eCIS core" evidence="2">
    <location>
        <begin position="119"/>
        <end position="192"/>
    </location>
</feature>
<feature type="region of interest" description="Disordered" evidence="1">
    <location>
        <begin position="185"/>
        <end position="249"/>
    </location>
</feature>
<protein>
    <submittedName>
        <fullName evidence="3">DUF4157 domain-containing protein</fullName>
    </submittedName>
</protein>
<evidence type="ECO:0000256" key="1">
    <source>
        <dbReference type="SAM" id="MobiDB-lite"/>
    </source>
</evidence>
<feature type="region of interest" description="Disordered" evidence="1">
    <location>
        <begin position="1"/>
        <end position="36"/>
    </location>
</feature>
<gene>
    <name evidence="3" type="ORF">KVH32_20060</name>
</gene>
<sequence length="249" mass="24937">MRAHEEAADQQGAKGGRVPHRAVSGPAAVNGGRVGASGTPMTPAAVLALQGSAGNSAVQRLVAQDAHQHGPGCGHTVQRRVAPDSHQHGAGCGHDGIDDSSPEGQSQLLAAAKETPSSPLPGSFLSKATSFYQNPNIAAGRVHTDAVAQRATAAMGAEAMTVGMDVFLGPKAIGNEEILAHEASHLDKNSRGIQETGSNGGAGGPAVTDPGQNSEVAAVNDGAAFKSGADVAPSVVAQRSATEHTDEMD</sequence>
<comment type="caution">
    <text evidence="3">The sequence shown here is derived from an EMBL/GenBank/DDBJ whole genome shotgun (WGS) entry which is preliminary data.</text>
</comment>
<feature type="region of interest" description="Disordered" evidence="1">
    <location>
        <begin position="66"/>
        <end position="103"/>
    </location>
</feature>
<evidence type="ECO:0000313" key="3">
    <source>
        <dbReference type="EMBL" id="MBZ6153434.1"/>
    </source>
</evidence>
<reference evidence="3 4" key="1">
    <citation type="submission" date="2021-06" db="EMBL/GenBank/DDBJ databases">
        <title>Ecological speciation of a Streptomyces species isolated from different habitats and geographic origins.</title>
        <authorList>
            <person name="Wang J."/>
        </authorList>
    </citation>
    <scope>NUCLEOTIDE SEQUENCE [LARGE SCALE GENOMIC DNA]</scope>
    <source>
        <strain evidence="3 4">FXJ8.012</strain>
    </source>
</reference>
<organism evidence="3 4">
    <name type="scientific">Streptomyces olivaceus</name>
    <dbReference type="NCBI Taxonomy" id="47716"/>
    <lineage>
        <taxon>Bacteria</taxon>
        <taxon>Bacillati</taxon>
        <taxon>Actinomycetota</taxon>
        <taxon>Actinomycetes</taxon>
        <taxon>Kitasatosporales</taxon>
        <taxon>Streptomycetaceae</taxon>
        <taxon>Streptomyces</taxon>
    </lineage>
</organism>
<dbReference type="InterPro" id="IPR025295">
    <property type="entry name" value="eCIS_core_dom"/>
</dbReference>
<evidence type="ECO:0000313" key="4">
    <source>
        <dbReference type="Proteomes" id="UP000758701"/>
    </source>
</evidence>
<proteinExistence type="predicted"/>